<gene>
    <name evidence="2" type="ordered locus">Deima_2839</name>
</gene>
<dbReference type="PROSITE" id="PS50943">
    <property type="entry name" value="HTH_CROC1"/>
    <property type="match status" value="1"/>
</dbReference>
<dbReference type="SMART" id="SM00530">
    <property type="entry name" value="HTH_XRE"/>
    <property type="match status" value="1"/>
</dbReference>
<evidence type="ECO:0000313" key="2">
    <source>
        <dbReference type="EMBL" id="ADV68468.1"/>
    </source>
</evidence>
<organism evidence="2 3">
    <name type="scientific">Deinococcus maricopensis (strain DSM 21211 / LMG 22137 / NRRL B-23946 / LB-34)</name>
    <dbReference type="NCBI Taxonomy" id="709986"/>
    <lineage>
        <taxon>Bacteria</taxon>
        <taxon>Thermotogati</taxon>
        <taxon>Deinococcota</taxon>
        <taxon>Deinococci</taxon>
        <taxon>Deinococcales</taxon>
        <taxon>Deinococcaceae</taxon>
        <taxon>Deinococcus</taxon>
    </lineage>
</organism>
<protein>
    <submittedName>
        <fullName evidence="2">Helix-turn-helix domain protein</fullName>
    </submittedName>
</protein>
<dbReference type="KEGG" id="dmr:Deima_2839"/>
<dbReference type="Pfam" id="PF01381">
    <property type="entry name" value="HTH_3"/>
    <property type="match status" value="1"/>
</dbReference>
<evidence type="ECO:0000313" key="3">
    <source>
        <dbReference type="Proteomes" id="UP000008635"/>
    </source>
</evidence>
<dbReference type="SUPFAM" id="SSF51306">
    <property type="entry name" value="LexA/Signal peptidase"/>
    <property type="match status" value="1"/>
</dbReference>
<proteinExistence type="predicted"/>
<dbReference type="InterPro" id="IPR001387">
    <property type="entry name" value="Cro/C1-type_HTH"/>
</dbReference>
<dbReference type="InterPro" id="IPR036286">
    <property type="entry name" value="LexA/Signal_pep-like_sf"/>
</dbReference>
<dbReference type="EMBL" id="CP002454">
    <property type="protein sequence ID" value="ADV68468.1"/>
    <property type="molecule type" value="Genomic_DNA"/>
</dbReference>
<dbReference type="eggNOG" id="COG2932">
    <property type="taxonomic scope" value="Bacteria"/>
</dbReference>
<dbReference type="HOGENOM" id="CLU_1183470_0_0_0"/>
<dbReference type="STRING" id="709986.Deima_2839"/>
<keyword evidence="3" id="KW-1185">Reference proteome</keyword>
<feature type="domain" description="HTH cro/C1-type" evidence="1">
    <location>
        <begin position="27"/>
        <end position="86"/>
    </location>
</feature>
<dbReference type="GO" id="GO:0003677">
    <property type="term" value="F:DNA binding"/>
    <property type="evidence" value="ECO:0007669"/>
    <property type="project" value="InterPro"/>
</dbReference>
<dbReference type="AlphaFoldDB" id="E8UBM9"/>
<reference evidence="2 3" key="1">
    <citation type="journal article" date="2011" name="Stand. Genomic Sci.">
        <title>Complete genome sequence of Deinococcus maricopensis type strain (LB-34).</title>
        <authorList>
            <person name="Pukall R."/>
            <person name="Zeytun A."/>
            <person name="Lucas S."/>
            <person name="Lapidus A."/>
            <person name="Hammon N."/>
            <person name="Deshpande S."/>
            <person name="Nolan M."/>
            <person name="Cheng J.F."/>
            <person name="Pitluck S."/>
            <person name="Liolios K."/>
            <person name="Pagani I."/>
            <person name="Mikhailova N."/>
            <person name="Ivanova N."/>
            <person name="Mavromatis K."/>
            <person name="Pati A."/>
            <person name="Tapia R."/>
            <person name="Han C."/>
            <person name="Goodwin L."/>
            <person name="Chen A."/>
            <person name="Palaniappan K."/>
            <person name="Land M."/>
            <person name="Hauser L."/>
            <person name="Chang Y.J."/>
            <person name="Jeffries C.D."/>
            <person name="Brambilla E.M."/>
            <person name="Rohde M."/>
            <person name="Goker M."/>
            <person name="Detter J.C."/>
            <person name="Woyke T."/>
            <person name="Bristow J."/>
            <person name="Eisen J.A."/>
            <person name="Markowitz V."/>
            <person name="Hugenholtz P."/>
            <person name="Kyrpides N.C."/>
            <person name="Klenk H.P."/>
        </authorList>
    </citation>
    <scope>NUCLEOTIDE SEQUENCE [LARGE SCALE GENOMIC DNA]</scope>
    <source>
        <strain evidence="3">DSM 21211 / LMG 22137 / NRRL B-23946 / LB-34</strain>
    </source>
</reference>
<dbReference type="OrthoDB" id="64071at2"/>
<name>E8UBM9_DEIML</name>
<evidence type="ECO:0000259" key="1">
    <source>
        <dbReference type="PROSITE" id="PS50943"/>
    </source>
</evidence>
<sequence precursor="true">MMPTMPPTPRPRGRTTTRPIPHWASVLRARRTALGLAQDELAARSAGLLSQGTVSNLEVGKVHLGDLALTRAAALARALDWTLTDLQTHTGLDLGVTPIAPLSRRTADVYPLQAALTPQRPGLPLTTEFIEDGAPTQLLIVRADTDELDGLSGASIRPGEHAYLDLHDTDPRPGYVYAIEHAGHAHLRRYQRTPLGDAWTAENRARHADLPAHHARVIGRVTRVTSRREPTAQE</sequence>
<reference evidence="3" key="2">
    <citation type="submission" date="2011-01" db="EMBL/GenBank/DDBJ databases">
        <title>The complete genome of Deinococcus maricopensis DSM 21211.</title>
        <authorList>
            <consortium name="US DOE Joint Genome Institute (JGI-PGF)"/>
            <person name="Lucas S."/>
            <person name="Copeland A."/>
            <person name="Lapidus A."/>
            <person name="Goodwin L."/>
            <person name="Pitluck S."/>
            <person name="Kyrpides N."/>
            <person name="Mavromatis K."/>
            <person name="Pagani I."/>
            <person name="Ivanova N."/>
            <person name="Ovchinnikova G."/>
            <person name="Zeytun A."/>
            <person name="Detter J.C."/>
            <person name="Han C."/>
            <person name="Land M."/>
            <person name="Hauser L."/>
            <person name="Markowitz V."/>
            <person name="Cheng J.-F."/>
            <person name="Hugenholtz P."/>
            <person name="Woyke T."/>
            <person name="Wu D."/>
            <person name="Pukall R."/>
            <person name="Gehrich-Schroeter G."/>
            <person name="Brambilla E."/>
            <person name="Klenk H.-P."/>
            <person name="Eisen J.A."/>
        </authorList>
    </citation>
    <scope>NUCLEOTIDE SEQUENCE [LARGE SCALE GENOMIC DNA]</scope>
    <source>
        <strain evidence="3">DSM 21211 / LMG 22137 / NRRL B-23946 / LB-34</strain>
    </source>
</reference>
<accession>E8UBM9</accession>
<dbReference type="Proteomes" id="UP000008635">
    <property type="component" value="Chromosome"/>
</dbReference>
<dbReference type="InterPro" id="IPR010982">
    <property type="entry name" value="Lambda_DNA-bd_dom_sf"/>
</dbReference>
<dbReference type="SUPFAM" id="SSF47413">
    <property type="entry name" value="lambda repressor-like DNA-binding domains"/>
    <property type="match status" value="1"/>
</dbReference>
<dbReference type="Gene3D" id="1.10.260.40">
    <property type="entry name" value="lambda repressor-like DNA-binding domains"/>
    <property type="match status" value="1"/>
</dbReference>